<feature type="transmembrane region" description="Helical" evidence="6">
    <location>
        <begin position="652"/>
        <end position="668"/>
    </location>
</feature>
<feature type="domain" description="Integral membrane bound transporter" evidence="8">
    <location>
        <begin position="624"/>
        <end position="746"/>
    </location>
</feature>
<sequence length="805" mass="89022">MSPSEAIRWEQSLLPPRSAKRLLRSLVAVEAATMLSLIGRGGHNPFGPAVFLAAIASLFFHPGRTVGSLIESIIFGLTGAVIGAIWTNFGSFLVAKQNENVNGDFLRAFTLLSVVLLLVVVMSILQARFPRLRLLSINSLIITILNLIQKVHYTTPTWTTPWWMVVAYCVGAACSLFSCLLVFPETASDDIRSALRDALTHISTAVHSHCDVFLWPLIIHDEKNSAGPDASTSIQVPGQEFETEPFSTQKSTSAQNSLRATLGKLSNALRESSYEFTVSWYSPKEVSQISQSLKELMRHCGGMYSGVLRREDLHKHFGMGGSDEALYEEVDSSDLNESDPRLAQTNKSTEGFMGSGILDEPNDTSSLPLVNRASTRKLSNKDRAVADHILQVYGELIAPSLHGLVLACGEELQRVQGRLTARDEAFWIVDHFRSTFYPQKLPPASAPPICSRLESAIREFDVRQGEAVQELKRRGYLAMLGPSSRLLVIYHFVFCMREFALELKDLGGKVDELWAKRVERSGLDVPMLRIWLPGTTLLRWMLGDPSRDETKPEEEDDNLNDGAKEPEEKNIGHLVSHAINGFVVRVLELFRHHDVVFGVKVALAVLIGSIWAFINPTSEFYVYVRGYWAVFTIVVCMTPTVGASVTIGLHRLMGTTIGAIWGGVTYVASSGSPYVIVAMQIPFAIGCLYLQLFSPYPVAGMISNITFLVVIFLPYTGSLSADISILEFTLMRAIAVVTGVGIAWIVGIFVAPRLARTCVRLELSRILYQLQIIYAKLISKLLDDTSKSESCGTRPRPPLEHQTIF</sequence>
<evidence type="ECO:0000256" key="1">
    <source>
        <dbReference type="ARBA" id="ARBA00004141"/>
    </source>
</evidence>
<feature type="transmembrane region" description="Helical" evidence="6">
    <location>
        <begin position="73"/>
        <end position="93"/>
    </location>
</feature>
<dbReference type="STRING" id="1344416.A0A139AB22"/>
<keyword evidence="2 6" id="KW-0812">Transmembrane</keyword>
<evidence type="ECO:0000259" key="7">
    <source>
        <dbReference type="Pfam" id="PF10337"/>
    </source>
</evidence>
<evidence type="ECO:0000256" key="5">
    <source>
        <dbReference type="SAM" id="MobiDB-lite"/>
    </source>
</evidence>
<feature type="domain" description="Putative ER transporter 6TM N-terminal" evidence="7">
    <location>
        <begin position="98"/>
        <end position="299"/>
    </location>
</feature>
<dbReference type="OrthoDB" id="68611at2759"/>
<comment type="subcellular location">
    <subcellularLocation>
        <location evidence="1">Membrane</location>
        <topology evidence="1">Multi-pass membrane protein</topology>
    </subcellularLocation>
</comment>
<name>A0A139AB22_GONPJ</name>
<organism evidence="9 10">
    <name type="scientific">Gonapodya prolifera (strain JEL478)</name>
    <name type="common">Monoblepharis prolifera</name>
    <dbReference type="NCBI Taxonomy" id="1344416"/>
    <lineage>
        <taxon>Eukaryota</taxon>
        <taxon>Fungi</taxon>
        <taxon>Fungi incertae sedis</taxon>
        <taxon>Chytridiomycota</taxon>
        <taxon>Chytridiomycota incertae sedis</taxon>
        <taxon>Monoblepharidomycetes</taxon>
        <taxon>Monoblepharidales</taxon>
        <taxon>Gonapodyaceae</taxon>
        <taxon>Gonapodya</taxon>
    </lineage>
</organism>
<accession>A0A139AB22</accession>
<proteinExistence type="predicted"/>
<feature type="transmembrane region" description="Helical" evidence="6">
    <location>
        <begin position="729"/>
        <end position="751"/>
    </location>
</feature>
<keyword evidence="10" id="KW-1185">Reference proteome</keyword>
<dbReference type="InterPro" id="IPR052430">
    <property type="entry name" value="IVT-Associated"/>
</dbReference>
<protein>
    <submittedName>
        <fullName evidence="9">Uncharacterized protein</fullName>
    </submittedName>
</protein>
<dbReference type="PANTHER" id="PTHR47804:SF3">
    <property type="entry name" value="PROTEIN BRE4"/>
    <property type="match status" value="1"/>
</dbReference>
<evidence type="ECO:0000313" key="9">
    <source>
        <dbReference type="EMBL" id="KXS13593.1"/>
    </source>
</evidence>
<evidence type="ECO:0000259" key="8">
    <source>
        <dbReference type="Pfam" id="PF13515"/>
    </source>
</evidence>
<dbReference type="PRINTS" id="PR02047">
    <property type="entry name" value="BREFELDNASP4"/>
</dbReference>
<dbReference type="GO" id="GO:0016020">
    <property type="term" value="C:membrane"/>
    <property type="evidence" value="ECO:0007669"/>
    <property type="project" value="UniProtKB-SubCell"/>
</dbReference>
<dbReference type="Pfam" id="PF10337">
    <property type="entry name" value="ArAE_2_N"/>
    <property type="match status" value="1"/>
</dbReference>
<reference evidence="9 10" key="1">
    <citation type="journal article" date="2015" name="Genome Biol. Evol.">
        <title>Phylogenomic analyses indicate that early fungi evolved digesting cell walls of algal ancestors of land plants.</title>
        <authorList>
            <person name="Chang Y."/>
            <person name="Wang S."/>
            <person name="Sekimoto S."/>
            <person name="Aerts A.L."/>
            <person name="Choi C."/>
            <person name="Clum A."/>
            <person name="LaButti K.M."/>
            <person name="Lindquist E.A."/>
            <person name="Yee Ngan C."/>
            <person name="Ohm R.A."/>
            <person name="Salamov A.A."/>
            <person name="Grigoriev I.V."/>
            <person name="Spatafora J.W."/>
            <person name="Berbee M.L."/>
        </authorList>
    </citation>
    <scope>NUCLEOTIDE SEQUENCE [LARGE SCALE GENOMIC DNA]</scope>
    <source>
        <strain evidence="9 10">JEL478</strain>
    </source>
</reference>
<evidence type="ECO:0000256" key="6">
    <source>
        <dbReference type="SAM" id="Phobius"/>
    </source>
</evidence>
<feature type="region of interest" description="Disordered" evidence="5">
    <location>
        <begin position="545"/>
        <end position="564"/>
    </location>
</feature>
<dbReference type="Proteomes" id="UP000070544">
    <property type="component" value="Unassembled WGS sequence"/>
</dbReference>
<feature type="transmembrane region" description="Helical" evidence="6">
    <location>
        <begin position="595"/>
        <end position="614"/>
    </location>
</feature>
<dbReference type="PANTHER" id="PTHR47804">
    <property type="entry name" value="60S RIBOSOMAL PROTEIN L19"/>
    <property type="match status" value="1"/>
</dbReference>
<feature type="transmembrane region" description="Helical" evidence="6">
    <location>
        <begin position="105"/>
        <end position="125"/>
    </location>
</feature>
<dbReference type="InterPro" id="IPR018823">
    <property type="entry name" value="ArAE_2_N"/>
</dbReference>
<dbReference type="InterPro" id="IPR049453">
    <property type="entry name" value="Memb_transporter_dom"/>
</dbReference>
<keyword evidence="3 6" id="KW-1133">Transmembrane helix</keyword>
<evidence type="ECO:0000256" key="2">
    <source>
        <dbReference type="ARBA" id="ARBA00022692"/>
    </source>
</evidence>
<dbReference type="InterPro" id="IPR023244">
    <property type="entry name" value="Brefeldin_A-sensitivity_4"/>
</dbReference>
<evidence type="ECO:0000313" key="10">
    <source>
        <dbReference type="Proteomes" id="UP000070544"/>
    </source>
</evidence>
<evidence type="ECO:0000256" key="3">
    <source>
        <dbReference type="ARBA" id="ARBA00022989"/>
    </source>
</evidence>
<feature type="region of interest" description="Disordered" evidence="5">
    <location>
        <begin position="786"/>
        <end position="805"/>
    </location>
</feature>
<feature type="transmembrane region" description="Helical" evidence="6">
    <location>
        <begin position="161"/>
        <end position="183"/>
    </location>
</feature>
<feature type="transmembrane region" description="Helical" evidence="6">
    <location>
        <begin position="699"/>
        <end position="717"/>
    </location>
</feature>
<feature type="transmembrane region" description="Helical" evidence="6">
    <location>
        <begin position="45"/>
        <end position="61"/>
    </location>
</feature>
<dbReference type="Pfam" id="PF13515">
    <property type="entry name" value="FUSC_2"/>
    <property type="match status" value="1"/>
</dbReference>
<feature type="transmembrane region" description="Helical" evidence="6">
    <location>
        <begin position="626"/>
        <end position="645"/>
    </location>
</feature>
<feature type="transmembrane region" description="Helical" evidence="6">
    <location>
        <begin position="132"/>
        <end position="149"/>
    </location>
</feature>
<dbReference type="AlphaFoldDB" id="A0A139AB22"/>
<keyword evidence="4 6" id="KW-0472">Membrane</keyword>
<dbReference type="EMBL" id="KQ965776">
    <property type="protein sequence ID" value="KXS13593.1"/>
    <property type="molecule type" value="Genomic_DNA"/>
</dbReference>
<evidence type="ECO:0000256" key="4">
    <source>
        <dbReference type="ARBA" id="ARBA00023136"/>
    </source>
</evidence>
<gene>
    <name evidence="9" type="ORF">M427DRAFT_364764</name>
</gene>